<dbReference type="Pfam" id="PF13279">
    <property type="entry name" value="4HBT_2"/>
    <property type="match status" value="1"/>
</dbReference>
<evidence type="ECO:0008006" key="3">
    <source>
        <dbReference type="Google" id="ProtNLM"/>
    </source>
</evidence>
<dbReference type="PANTHER" id="PTHR12475:SF4">
    <property type="entry name" value="PROTEIN THEM6"/>
    <property type="match status" value="1"/>
</dbReference>
<dbReference type="InterPro" id="IPR051490">
    <property type="entry name" value="THEM6_lcsJ_thioesterase"/>
</dbReference>
<dbReference type="InterPro" id="IPR029069">
    <property type="entry name" value="HotDog_dom_sf"/>
</dbReference>
<dbReference type="AlphaFoldDB" id="A0A222FKT3"/>
<evidence type="ECO:0000313" key="1">
    <source>
        <dbReference type="EMBL" id="ASP39645.1"/>
    </source>
</evidence>
<dbReference type="Proteomes" id="UP000202440">
    <property type="component" value="Chromosome"/>
</dbReference>
<keyword evidence="2" id="KW-1185">Reference proteome</keyword>
<dbReference type="Gene3D" id="3.10.129.10">
    <property type="entry name" value="Hotdog Thioesterase"/>
    <property type="match status" value="1"/>
</dbReference>
<proteinExistence type="predicted"/>
<dbReference type="PANTHER" id="PTHR12475">
    <property type="match status" value="1"/>
</dbReference>
<dbReference type="OrthoDB" id="3727779at2"/>
<reference evidence="1 2" key="1">
    <citation type="submission" date="2017-07" db="EMBL/GenBank/DDBJ databases">
        <title>Annotated genome sequence of Bacterioplanes sanyensis isolated from Red Sea.</title>
        <authorList>
            <person name="Rehman Z.U."/>
        </authorList>
    </citation>
    <scope>NUCLEOTIDE SEQUENCE [LARGE SCALE GENOMIC DNA]</scope>
    <source>
        <strain evidence="1 2">NV9</strain>
    </source>
</reference>
<dbReference type="KEGG" id="bsan:CHH28_13610"/>
<dbReference type="CDD" id="cd00586">
    <property type="entry name" value="4HBT"/>
    <property type="match status" value="1"/>
</dbReference>
<gene>
    <name evidence="1" type="ORF">CHH28_13610</name>
</gene>
<evidence type="ECO:0000313" key="2">
    <source>
        <dbReference type="Proteomes" id="UP000202440"/>
    </source>
</evidence>
<dbReference type="EMBL" id="CP022530">
    <property type="protein sequence ID" value="ASP39645.1"/>
    <property type="molecule type" value="Genomic_DNA"/>
</dbReference>
<sequence length="177" mass="20085">MHAARSLKLLLQWPVSDKPLAQVLASSSMGFRVMPWDCDFNLHLTNGIYPRWLDLARTRLFIELGAAGSFVRHGWRSVLASQTITFIREIPPLASVTVRTQVLHIEAKYFYVEHRFEVNGRLHAKALARVAMLKKGKVQSLQRLLQHIQPDFFISDADMTPQVQAKIALLEAKKLAG</sequence>
<dbReference type="RefSeq" id="WP_094060820.1">
    <property type="nucleotide sequence ID" value="NZ_CP022530.1"/>
</dbReference>
<accession>A0A222FKT3</accession>
<dbReference type="SUPFAM" id="SSF54637">
    <property type="entry name" value="Thioesterase/thiol ester dehydrase-isomerase"/>
    <property type="match status" value="1"/>
</dbReference>
<name>A0A222FKT3_9GAMM</name>
<protein>
    <recommendedName>
        <fullName evidence="3">Thioesterase</fullName>
    </recommendedName>
</protein>
<organism evidence="1 2">
    <name type="scientific">Bacterioplanes sanyensis</name>
    <dbReference type="NCBI Taxonomy" id="1249553"/>
    <lineage>
        <taxon>Bacteria</taxon>
        <taxon>Pseudomonadati</taxon>
        <taxon>Pseudomonadota</taxon>
        <taxon>Gammaproteobacteria</taxon>
        <taxon>Oceanospirillales</taxon>
        <taxon>Oceanospirillaceae</taxon>
        <taxon>Bacterioplanes</taxon>
    </lineage>
</organism>